<keyword evidence="1" id="KW-0472">Membrane</keyword>
<name>A0A1T2XFC4_9BACL</name>
<dbReference type="Proteomes" id="UP000190188">
    <property type="component" value="Unassembled WGS sequence"/>
</dbReference>
<keyword evidence="1" id="KW-1133">Transmembrane helix</keyword>
<accession>A0A1T2XFC4</accession>
<keyword evidence="3" id="KW-1185">Reference proteome</keyword>
<organism evidence="2 3">
    <name type="scientific">Paenibacillus selenitireducens</name>
    <dbReference type="NCBI Taxonomy" id="1324314"/>
    <lineage>
        <taxon>Bacteria</taxon>
        <taxon>Bacillati</taxon>
        <taxon>Bacillota</taxon>
        <taxon>Bacilli</taxon>
        <taxon>Bacillales</taxon>
        <taxon>Paenibacillaceae</taxon>
        <taxon>Paenibacillus</taxon>
    </lineage>
</organism>
<keyword evidence="1" id="KW-0812">Transmembrane</keyword>
<dbReference type="RefSeq" id="WP_078498925.1">
    <property type="nucleotide sequence ID" value="NZ_MSZX01000004.1"/>
</dbReference>
<protein>
    <submittedName>
        <fullName evidence="2">Uncharacterized protein</fullName>
    </submittedName>
</protein>
<feature type="transmembrane region" description="Helical" evidence="1">
    <location>
        <begin position="55"/>
        <end position="76"/>
    </location>
</feature>
<evidence type="ECO:0000256" key="1">
    <source>
        <dbReference type="SAM" id="Phobius"/>
    </source>
</evidence>
<reference evidence="2 3" key="1">
    <citation type="submission" date="2017-01" db="EMBL/GenBank/DDBJ databases">
        <title>Genome analysis of Paenibacillus selenitrireducens ES3-24.</title>
        <authorList>
            <person name="Xu D."/>
            <person name="Yao R."/>
            <person name="Zheng S."/>
        </authorList>
    </citation>
    <scope>NUCLEOTIDE SEQUENCE [LARGE SCALE GENOMIC DNA]</scope>
    <source>
        <strain evidence="2 3">ES3-24</strain>
    </source>
</reference>
<comment type="caution">
    <text evidence="2">The sequence shown here is derived from an EMBL/GenBank/DDBJ whole genome shotgun (WGS) entry which is preliminary data.</text>
</comment>
<evidence type="ECO:0000313" key="3">
    <source>
        <dbReference type="Proteomes" id="UP000190188"/>
    </source>
</evidence>
<dbReference type="EMBL" id="MSZX01000004">
    <property type="protein sequence ID" value="OPA78589.1"/>
    <property type="molecule type" value="Genomic_DNA"/>
</dbReference>
<dbReference type="AlphaFoldDB" id="A0A1T2XFC4"/>
<sequence length="83" mass="9486">MKALWLILSSLLCGVLIGMYSLIPSPANLIFSLGALILSIYFFRKFERLSSRIWYVVLSIVFYLLFIVILTMIQFIKANPIPA</sequence>
<feature type="transmembrane region" description="Helical" evidence="1">
    <location>
        <begin position="27"/>
        <end position="43"/>
    </location>
</feature>
<dbReference type="OrthoDB" id="2622404at2"/>
<gene>
    <name evidence="2" type="ORF">BVG16_12045</name>
</gene>
<evidence type="ECO:0000313" key="2">
    <source>
        <dbReference type="EMBL" id="OPA78589.1"/>
    </source>
</evidence>
<proteinExistence type="predicted"/>
<dbReference type="STRING" id="1324314.BVG16_12045"/>